<dbReference type="InterPro" id="IPR023210">
    <property type="entry name" value="NADP_OxRdtase_dom"/>
</dbReference>
<evidence type="ECO:0000256" key="1">
    <source>
        <dbReference type="ARBA" id="ARBA00023002"/>
    </source>
</evidence>
<dbReference type="Pfam" id="PF00248">
    <property type="entry name" value="Aldo_ket_red"/>
    <property type="match status" value="1"/>
</dbReference>
<reference evidence="3 4" key="1">
    <citation type="submission" date="2024-02" db="EMBL/GenBank/DDBJ databases">
        <title>A draft genome for the cacao thread blight pathogen Marasmius crinis-equi.</title>
        <authorList>
            <person name="Cohen S.P."/>
            <person name="Baruah I.K."/>
            <person name="Amoako-Attah I."/>
            <person name="Bukari Y."/>
            <person name="Meinhardt L.W."/>
            <person name="Bailey B.A."/>
        </authorList>
    </citation>
    <scope>NUCLEOTIDE SEQUENCE [LARGE SCALE GENOMIC DNA]</scope>
    <source>
        <strain evidence="3 4">GH-76</strain>
    </source>
</reference>
<sequence>MASSTTEIPKRVNGLSIVLGVANIGDPSGSHVRFPSVESAKEHLSVFARRGYRHLDTARNYPGGAPGSSERVLGEVFEQLDVDGEVLKGVPFIVDTKLRYAPPNTHSAEKVEKSVDGSLEALKKGKIHIEYLHGIDETSDTKETCLAMEKAFKEGKFELFGLSNASAKQIEEFWRVCEEQGLTVRPKVVQNDYSLLSREWAEDGDAVIRKARRYGMSFYAFSPAGGGIFNPKTYRERQNGRFDENTRLGKMYRGQWYTDRLLRAANRVREIGEANGLDGHTTALRWIVWHSDLSGQHGDGIIIAASSIDQLNANLNAIESGPLPGEVLEMVGAIWEELKLGE</sequence>
<dbReference type="PANTHER" id="PTHR43364">
    <property type="entry name" value="NADH-SPECIFIC METHYLGLYOXAL REDUCTASE-RELATED"/>
    <property type="match status" value="1"/>
</dbReference>
<organism evidence="3 4">
    <name type="scientific">Marasmius crinis-equi</name>
    <dbReference type="NCBI Taxonomy" id="585013"/>
    <lineage>
        <taxon>Eukaryota</taxon>
        <taxon>Fungi</taxon>
        <taxon>Dikarya</taxon>
        <taxon>Basidiomycota</taxon>
        <taxon>Agaricomycotina</taxon>
        <taxon>Agaricomycetes</taxon>
        <taxon>Agaricomycetidae</taxon>
        <taxon>Agaricales</taxon>
        <taxon>Marasmiineae</taxon>
        <taxon>Marasmiaceae</taxon>
        <taxon>Marasmius</taxon>
    </lineage>
</organism>
<name>A0ABR3EY40_9AGAR</name>
<dbReference type="InterPro" id="IPR050523">
    <property type="entry name" value="AKR_Detox_Biosynth"/>
</dbReference>
<dbReference type="PANTHER" id="PTHR43364:SF4">
    <property type="entry name" value="NAD(P)-LINKED OXIDOREDUCTASE SUPERFAMILY PROTEIN"/>
    <property type="match status" value="1"/>
</dbReference>
<dbReference type="Proteomes" id="UP001465976">
    <property type="component" value="Unassembled WGS sequence"/>
</dbReference>
<accession>A0ABR3EY40</accession>
<dbReference type="SUPFAM" id="SSF51430">
    <property type="entry name" value="NAD(P)-linked oxidoreductase"/>
    <property type="match status" value="1"/>
</dbReference>
<evidence type="ECO:0000313" key="4">
    <source>
        <dbReference type="Proteomes" id="UP001465976"/>
    </source>
</evidence>
<evidence type="ECO:0000259" key="2">
    <source>
        <dbReference type="Pfam" id="PF00248"/>
    </source>
</evidence>
<dbReference type="EMBL" id="JBAHYK010001518">
    <property type="protein sequence ID" value="KAL0567718.1"/>
    <property type="molecule type" value="Genomic_DNA"/>
</dbReference>
<keyword evidence="1" id="KW-0560">Oxidoreductase</keyword>
<evidence type="ECO:0000313" key="3">
    <source>
        <dbReference type="EMBL" id="KAL0567718.1"/>
    </source>
</evidence>
<keyword evidence="4" id="KW-1185">Reference proteome</keyword>
<protein>
    <recommendedName>
        <fullName evidence="2">NADP-dependent oxidoreductase domain-containing protein</fullName>
    </recommendedName>
</protein>
<gene>
    <name evidence="3" type="ORF">V5O48_014279</name>
</gene>
<proteinExistence type="predicted"/>
<dbReference type="Gene3D" id="3.20.20.100">
    <property type="entry name" value="NADP-dependent oxidoreductase domain"/>
    <property type="match status" value="1"/>
</dbReference>
<feature type="domain" description="NADP-dependent oxidoreductase" evidence="2">
    <location>
        <begin position="17"/>
        <end position="335"/>
    </location>
</feature>
<comment type="caution">
    <text evidence="3">The sequence shown here is derived from an EMBL/GenBank/DDBJ whole genome shotgun (WGS) entry which is preliminary data.</text>
</comment>
<dbReference type="InterPro" id="IPR036812">
    <property type="entry name" value="NAD(P)_OxRdtase_dom_sf"/>
</dbReference>